<keyword evidence="4 7" id="KW-1133">Transmembrane helix</keyword>
<evidence type="ECO:0000256" key="6">
    <source>
        <dbReference type="ARBA" id="ARBA00023136"/>
    </source>
</evidence>
<dbReference type="Pfam" id="PF01794">
    <property type="entry name" value="Ferric_reduct"/>
    <property type="match status" value="1"/>
</dbReference>
<feature type="transmembrane region" description="Helical" evidence="7">
    <location>
        <begin position="53"/>
        <end position="70"/>
    </location>
</feature>
<dbReference type="HAMAP" id="MF_01207">
    <property type="entry name" value="MsrQ"/>
    <property type="match status" value="1"/>
</dbReference>
<comment type="cofactor">
    <cofactor evidence="7">
        <name>heme b</name>
        <dbReference type="ChEBI" id="CHEBI:60344"/>
    </cofactor>
    <text evidence="7">Binds 1 heme b (iron(II)-protoporphyrin IX) group per subunit.</text>
</comment>
<gene>
    <name evidence="7" type="primary">msrQ</name>
    <name evidence="9" type="ORF">GOB93_01990</name>
</gene>
<comment type="similarity">
    <text evidence="7">Belongs to the MsrQ family.</text>
</comment>
<organism evidence="9 10">
    <name type="scientific">Acetobacter musti</name>
    <dbReference type="NCBI Taxonomy" id="864732"/>
    <lineage>
        <taxon>Bacteria</taxon>
        <taxon>Pseudomonadati</taxon>
        <taxon>Pseudomonadota</taxon>
        <taxon>Alphaproteobacteria</taxon>
        <taxon>Acetobacterales</taxon>
        <taxon>Acetobacteraceae</taxon>
        <taxon>Acetobacter</taxon>
    </lineage>
</organism>
<dbReference type="PANTHER" id="PTHR36964">
    <property type="entry name" value="PROTEIN-METHIONINE-SULFOXIDE REDUCTASE HEME-BINDING SUBUNIT MSRQ"/>
    <property type="match status" value="1"/>
</dbReference>
<feature type="transmembrane region" description="Helical" evidence="7">
    <location>
        <begin position="215"/>
        <end position="231"/>
    </location>
</feature>
<evidence type="ECO:0000313" key="9">
    <source>
        <dbReference type="EMBL" id="NHN83409.1"/>
    </source>
</evidence>
<reference evidence="9 10" key="1">
    <citation type="journal article" date="2020" name="Int. J. Syst. Evol. Microbiol.">
        <title>Novel acetic acid bacteria from cider fermentations: Acetobacter conturbans sp. nov. and Acetobacter fallax sp. nov.</title>
        <authorList>
            <person name="Sombolestani A.S."/>
            <person name="Cleenwerck I."/>
            <person name="Cnockaert M."/>
            <person name="Borremans W."/>
            <person name="Wieme A.D."/>
            <person name="De Vuyst L."/>
            <person name="Vandamme P."/>
        </authorList>
    </citation>
    <scope>NUCLEOTIDE SEQUENCE [LARGE SCALE GENOMIC DNA]</scope>
    <source>
        <strain evidence="9 10">LMG 30640</strain>
    </source>
</reference>
<evidence type="ECO:0000256" key="4">
    <source>
        <dbReference type="ARBA" id="ARBA00022989"/>
    </source>
</evidence>
<keyword evidence="10" id="KW-1185">Reference proteome</keyword>
<keyword evidence="7" id="KW-0285">Flavoprotein</keyword>
<evidence type="ECO:0000259" key="8">
    <source>
        <dbReference type="Pfam" id="PF01794"/>
    </source>
</evidence>
<comment type="caution">
    <text evidence="9">The sequence shown here is derived from an EMBL/GenBank/DDBJ whole genome shotgun (WGS) entry which is preliminary data.</text>
</comment>
<comment type="function">
    <text evidence="7">Part of the MsrPQ system that repairs oxidized periplasmic proteins containing methionine sulfoxide residues (Met-O), using respiratory chain electrons. Thus protects these proteins from oxidative-stress damage caused by reactive species of oxygen and chlorine generated by the host defense mechanisms. MsrPQ is essential for the maintenance of envelope integrity under bleach stress, rescuing a wide series of structurally unrelated periplasmic proteins from methionine oxidation. MsrQ provides electrons for reduction to the reductase catalytic subunit MsrP, using the quinone pool of the respiratory chain.</text>
</comment>
<feature type="transmembrane region" description="Helical" evidence="7">
    <location>
        <begin position="90"/>
        <end position="107"/>
    </location>
</feature>
<sequence>MRNVRGVCDDYLHNAESEKQVSHIAERSMNMPERPPPLRPRPVRAASPLAREFLLYCFLLVPLASELWMLPNGTPGDNPVKQVEADLGLWAFRFLLMTLAITPLRRYGRINLVRWRRVLGLLAFTYAFFHVFVFIVIDKKLAMNVVLHAVLTKYFLPFGIMAFLILMALAATSSRASMRVLGRKWRVLHRGIYIAACLVAVHYLLFFDGIRTEPVLYAALTLGLLAARFGGKHRQA</sequence>
<dbReference type="PANTHER" id="PTHR36964:SF1">
    <property type="entry name" value="PROTEIN-METHIONINE-SULFOXIDE REDUCTASE HEME-BINDING SUBUNIT MSRQ"/>
    <property type="match status" value="1"/>
</dbReference>
<comment type="subcellular location">
    <subcellularLocation>
        <location evidence="7">Cell membrane</location>
        <topology evidence="7">Multi-pass membrane protein</topology>
    </subcellularLocation>
    <subcellularLocation>
        <location evidence="1">Membrane</location>
        <topology evidence="1">Multi-pass membrane protein</topology>
    </subcellularLocation>
</comment>
<feature type="domain" description="Ferric oxidoreductase" evidence="8">
    <location>
        <begin position="87"/>
        <end position="199"/>
    </location>
</feature>
<evidence type="ECO:0000256" key="3">
    <source>
        <dbReference type="ARBA" id="ARBA00022692"/>
    </source>
</evidence>
<keyword evidence="5 7" id="KW-0408">Iron</keyword>
<comment type="subunit">
    <text evidence="7">Heterodimer of a catalytic subunit (MsrP) and a heme-binding subunit (MsrQ).</text>
</comment>
<feature type="transmembrane region" description="Helical" evidence="7">
    <location>
        <begin position="119"/>
        <end position="137"/>
    </location>
</feature>
<keyword evidence="7" id="KW-0479">Metal-binding</keyword>
<keyword evidence="7" id="KW-0249">Electron transport</keyword>
<dbReference type="InterPro" id="IPR013130">
    <property type="entry name" value="Fe3_Rdtase_TM_dom"/>
</dbReference>
<feature type="transmembrane region" description="Helical" evidence="7">
    <location>
        <begin position="149"/>
        <end position="170"/>
    </location>
</feature>
<keyword evidence="6 7" id="KW-0472">Membrane</keyword>
<evidence type="ECO:0000256" key="1">
    <source>
        <dbReference type="ARBA" id="ARBA00004141"/>
    </source>
</evidence>
<evidence type="ECO:0000256" key="5">
    <source>
        <dbReference type="ARBA" id="ARBA00023004"/>
    </source>
</evidence>
<evidence type="ECO:0000256" key="2">
    <source>
        <dbReference type="ARBA" id="ARBA00022448"/>
    </source>
</evidence>
<keyword evidence="2 7" id="KW-0813">Transport</keyword>
<protein>
    <recommendedName>
        <fullName evidence="7">Protein-methionine-sulfoxide reductase heme-binding subunit MsrQ</fullName>
    </recommendedName>
    <alternativeName>
        <fullName evidence="7">Flavocytochrome MsrQ</fullName>
    </alternativeName>
</protein>
<proteinExistence type="inferred from homology"/>
<comment type="cofactor">
    <cofactor evidence="7">
        <name>FMN</name>
        <dbReference type="ChEBI" id="CHEBI:58210"/>
    </cofactor>
    <text evidence="7">Binds 1 FMN per subunit.</text>
</comment>
<keyword evidence="3 7" id="KW-0812">Transmembrane</keyword>
<accession>A0ABX0JP53</accession>
<keyword evidence="7" id="KW-0349">Heme</keyword>
<name>A0ABX0JP53_9PROT</name>
<dbReference type="EMBL" id="WOTB01000002">
    <property type="protein sequence ID" value="NHN83409.1"/>
    <property type="molecule type" value="Genomic_DNA"/>
</dbReference>
<dbReference type="Proteomes" id="UP000635278">
    <property type="component" value="Unassembled WGS sequence"/>
</dbReference>
<keyword evidence="7" id="KW-1003">Cell membrane</keyword>
<dbReference type="InterPro" id="IPR022837">
    <property type="entry name" value="MsrQ-like"/>
</dbReference>
<keyword evidence="7" id="KW-0288">FMN</keyword>
<feature type="transmembrane region" description="Helical" evidence="7">
    <location>
        <begin position="191"/>
        <end position="209"/>
    </location>
</feature>
<evidence type="ECO:0000313" key="10">
    <source>
        <dbReference type="Proteomes" id="UP000635278"/>
    </source>
</evidence>
<evidence type="ECO:0000256" key="7">
    <source>
        <dbReference type="HAMAP-Rule" id="MF_01207"/>
    </source>
</evidence>